<dbReference type="PANTHER" id="PTHR42908">
    <property type="entry name" value="TRANSLATION ELONGATION FACTOR-RELATED"/>
    <property type="match status" value="1"/>
</dbReference>
<dbReference type="Pfam" id="PF00679">
    <property type="entry name" value="EFG_C"/>
    <property type="match status" value="1"/>
</dbReference>
<accession>A0A1Z5KS90</accession>
<dbReference type="Gene3D" id="3.30.70.870">
    <property type="entry name" value="Elongation Factor G (Translational Gtpase), domain 3"/>
    <property type="match status" value="1"/>
</dbReference>
<dbReference type="PANTHER" id="PTHR42908:SF3">
    <property type="entry name" value="ELONGATION FACTOR-LIKE GTPASE 1"/>
    <property type="match status" value="1"/>
</dbReference>
<dbReference type="InterPro" id="IPR000795">
    <property type="entry name" value="T_Tr_GTP-bd_dom"/>
</dbReference>
<keyword evidence="2" id="KW-0547">Nucleotide-binding</keyword>
<dbReference type="GO" id="GO:0042256">
    <property type="term" value="P:cytosolic ribosome assembly"/>
    <property type="evidence" value="ECO:0007669"/>
    <property type="project" value="TreeGrafter"/>
</dbReference>
<dbReference type="PRINTS" id="PR00315">
    <property type="entry name" value="ELONGATNFCT"/>
</dbReference>
<dbReference type="GO" id="GO:0009507">
    <property type="term" value="C:chloroplast"/>
    <property type="evidence" value="ECO:0007669"/>
    <property type="project" value="UniProtKB-SubCell"/>
</dbReference>
<dbReference type="Gene3D" id="3.40.50.300">
    <property type="entry name" value="P-loop containing nucleotide triphosphate hydrolases"/>
    <property type="match status" value="1"/>
</dbReference>
<dbReference type="InParanoid" id="A0A1Z5KS90"/>
<keyword evidence="3" id="KW-0342">GTP-binding</keyword>
<evidence type="ECO:0000256" key="1">
    <source>
        <dbReference type="ARBA" id="ARBA00004229"/>
    </source>
</evidence>
<dbReference type="AlphaFoldDB" id="A0A1Z5KS90"/>
<dbReference type="GO" id="GO:1990904">
    <property type="term" value="C:ribonucleoprotein complex"/>
    <property type="evidence" value="ECO:0007669"/>
    <property type="project" value="TreeGrafter"/>
</dbReference>
<evidence type="ECO:0000256" key="2">
    <source>
        <dbReference type="ARBA" id="ARBA00022741"/>
    </source>
</evidence>
<dbReference type="Gene3D" id="2.40.30.10">
    <property type="entry name" value="Translation factors"/>
    <property type="match status" value="1"/>
</dbReference>
<dbReference type="OrthoDB" id="364892at2759"/>
<dbReference type="InterPro" id="IPR027417">
    <property type="entry name" value="P-loop_NTPase"/>
</dbReference>
<dbReference type="GO" id="GO:0005525">
    <property type="term" value="F:GTP binding"/>
    <property type="evidence" value="ECO:0007669"/>
    <property type="project" value="UniProtKB-KW"/>
</dbReference>
<name>A0A1Z5KS90_FISSO</name>
<evidence type="ECO:0000313" key="5">
    <source>
        <dbReference type="EMBL" id="GAX28861.1"/>
    </source>
</evidence>
<dbReference type="InterPro" id="IPR014721">
    <property type="entry name" value="Ribsml_uS5_D2-typ_fold_subgr"/>
</dbReference>
<feature type="domain" description="Tr-type G" evidence="4">
    <location>
        <begin position="9"/>
        <end position="248"/>
    </location>
</feature>
<dbReference type="InterPro" id="IPR005225">
    <property type="entry name" value="Small_GTP-bd"/>
</dbReference>
<sequence>MSSIFLEPSATRLVTIIAHVDHGKTTLADNLIEYNGIISERIAGTVRYLDSDPEEQRRGITMRSSAIGLKHTLKSPKTDTAENYIIHLLDSPGHTDFSMEVSSSLLACDSCLLVLDAVEGMAPRTHQVLREAYMHRLVPVLVINKIDRLFTDLGLDPTESYLRLRTLLETVNAAASAMLRSAASLGELEEDETYEACWNFEPAIGNVIFCSALFGWGFTVQSMARSLFRQKVLPIKPVVLKQTLFSDVKFVNNKVLKWKQGSHGEPVFAQYVLKPLWTIYQVTSTAVAIHDNRNQKLNLTEELAQSLLGAIETGCTSMNTRLPSTLDELKQLQSAVAASNEELFLRALLRRYRPLAPAILDTICEYCPSPERAVSAVRGNVLCLCEHPTDTSVIQEAWKGIQKCVTSCDATPQAPAVAHVCKYINTNRSQIRDPQLPDNGEPTILLGLARVLSGSLRTGDSYHLFGPKYPASSTDEPLHRTVRLFLLMGSSFISVPEVPAGHLCAISNLDGVPFKTVTLCNGKEAMPIKGFTGNNLRPLVKVSIEPENAGDGDALERGLVKLSLADGAIEVTSTARGEKLLAALGELHLEQSLIDLERVYCNKEGIRFRVSDPIVDFGESTSWFEKETEENGFAAFFDDETRPPLRQMTIPPYNEEEGVAFARHGRSRIFLTGKGTAISVRAVPFAPSIVKALKLHEPDHSFSPDDDTIRDILILGRGLGLECQTTSTDDEEAAKQILSEVSNLLYFLDSNGNGLMETDGMKTGSSVKGVLAQSGEVFSLNDTSGGPVEEAIQQLSVTESEQKDAYDSLCKSIRSTQQHAESDETPRSDVDEAAFRIWNRDMRKSTVAGFQMAVRSGWICEEPNRHVLVVLEGVEIALTLKDDIYGPSKPFSGGMVVSAVRTAIRSALISRPARLVEGVLQLTLHSSLTGLGSLYSVLSKRRGKVTEDTMVDGTDLLLISALIPQAESFGLATELFRKTSGEVTAPELIFSHWELLDEDPFWIPTSQEEREDFGELERTGDSSTGMGNIALKYIRQVRQRKGLIVDSSRTVIAAEKQRTLKR</sequence>
<dbReference type="EMBL" id="BDSP01000283">
    <property type="protein sequence ID" value="GAX28861.1"/>
    <property type="molecule type" value="Genomic_DNA"/>
</dbReference>
<dbReference type="NCBIfam" id="TIGR00231">
    <property type="entry name" value="small_GTP"/>
    <property type="match status" value="1"/>
</dbReference>
<dbReference type="PROSITE" id="PS51722">
    <property type="entry name" value="G_TR_2"/>
    <property type="match status" value="1"/>
</dbReference>
<comment type="caution">
    <text evidence="5">The sequence shown here is derived from an EMBL/GenBank/DDBJ whole genome shotgun (WGS) entry which is preliminary data.</text>
</comment>
<dbReference type="SUPFAM" id="SSF52540">
    <property type="entry name" value="P-loop containing nucleoside triphosphate hydrolases"/>
    <property type="match status" value="1"/>
</dbReference>
<evidence type="ECO:0000313" key="6">
    <source>
        <dbReference type="Proteomes" id="UP000198406"/>
    </source>
</evidence>
<dbReference type="GO" id="GO:0003924">
    <property type="term" value="F:GTPase activity"/>
    <property type="evidence" value="ECO:0007669"/>
    <property type="project" value="InterPro"/>
</dbReference>
<dbReference type="GO" id="GO:0043022">
    <property type="term" value="F:ribosome binding"/>
    <property type="evidence" value="ECO:0007669"/>
    <property type="project" value="TreeGrafter"/>
</dbReference>
<comment type="subcellular location">
    <subcellularLocation>
        <location evidence="1">Plastid</location>
        <location evidence="1">Chloroplast</location>
    </subcellularLocation>
</comment>
<dbReference type="InterPro" id="IPR009000">
    <property type="entry name" value="Transl_B-barrel_sf"/>
</dbReference>
<dbReference type="SUPFAM" id="SSF54980">
    <property type="entry name" value="EF-G C-terminal domain-like"/>
    <property type="match status" value="2"/>
</dbReference>
<organism evidence="5 6">
    <name type="scientific">Fistulifera solaris</name>
    <name type="common">Oleaginous diatom</name>
    <dbReference type="NCBI Taxonomy" id="1519565"/>
    <lineage>
        <taxon>Eukaryota</taxon>
        <taxon>Sar</taxon>
        <taxon>Stramenopiles</taxon>
        <taxon>Ochrophyta</taxon>
        <taxon>Bacillariophyta</taxon>
        <taxon>Bacillariophyceae</taxon>
        <taxon>Bacillariophycidae</taxon>
        <taxon>Naviculales</taxon>
        <taxon>Naviculaceae</taxon>
        <taxon>Fistulifera</taxon>
    </lineage>
</organism>
<dbReference type="Proteomes" id="UP000198406">
    <property type="component" value="Unassembled WGS sequence"/>
</dbReference>
<dbReference type="SUPFAM" id="SSF50447">
    <property type="entry name" value="Translation proteins"/>
    <property type="match status" value="1"/>
</dbReference>
<dbReference type="GO" id="GO:0005829">
    <property type="term" value="C:cytosol"/>
    <property type="evidence" value="ECO:0007669"/>
    <property type="project" value="TreeGrafter"/>
</dbReference>
<evidence type="ECO:0000259" key="4">
    <source>
        <dbReference type="PROSITE" id="PS51722"/>
    </source>
</evidence>
<dbReference type="Pfam" id="PF00009">
    <property type="entry name" value="GTP_EFTU"/>
    <property type="match status" value="1"/>
</dbReference>
<dbReference type="InterPro" id="IPR000640">
    <property type="entry name" value="EFG_V-like"/>
</dbReference>
<dbReference type="InterPro" id="IPR035647">
    <property type="entry name" value="EFG_III/V"/>
</dbReference>
<dbReference type="Gene3D" id="3.30.230.10">
    <property type="match status" value="1"/>
</dbReference>
<reference evidence="5 6" key="1">
    <citation type="journal article" date="2015" name="Plant Cell">
        <title>Oil accumulation by the oleaginous diatom Fistulifera solaris as revealed by the genome and transcriptome.</title>
        <authorList>
            <person name="Tanaka T."/>
            <person name="Maeda Y."/>
            <person name="Veluchamy A."/>
            <person name="Tanaka M."/>
            <person name="Abida H."/>
            <person name="Marechal E."/>
            <person name="Bowler C."/>
            <person name="Muto M."/>
            <person name="Sunaga Y."/>
            <person name="Tanaka M."/>
            <person name="Yoshino T."/>
            <person name="Taniguchi T."/>
            <person name="Fukuda Y."/>
            <person name="Nemoto M."/>
            <person name="Matsumoto M."/>
            <person name="Wong P.S."/>
            <person name="Aburatani S."/>
            <person name="Fujibuchi W."/>
        </authorList>
    </citation>
    <scope>NUCLEOTIDE SEQUENCE [LARGE SCALE GENOMIC DNA]</scope>
    <source>
        <strain evidence="5 6">JPCC DA0580</strain>
    </source>
</reference>
<gene>
    <name evidence="5" type="ORF">FisN_20Lh162</name>
</gene>
<evidence type="ECO:0000256" key="3">
    <source>
        <dbReference type="ARBA" id="ARBA00023134"/>
    </source>
</evidence>
<keyword evidence="6" id="KW-1185">Reference proteome</keyword>
<dbReference type="FunFam" id="3.30.70.870:FF:000002">
    <property type="entry name" value="Translation elongation factor 2"/>
    <property type="match status" value="1"/>
</dbReference>
<dbReference type="SMART" id="SM00838">
    <property type="entry name" value="EFG_C"/>
    <property type="match status" value="1"/>
</dbReference>
<protein>
    <submittedName>
        <fullName evidence="5">Ribosome assembly protein 1</fullName>
    </submittedName>
</protein>
<dbReference type="Gene3D" id="3.30.70.240">
    <property type="match status" value="1"/>
</dbReference>
<proteinExistence type="predicted"/>